<accession>A0AAW0CXE8</accession>
<dbReference type="EMBL" id="JAWWNJ010000013">
    <property type="protein sequence ID" value="KAK7042852.1"/>
    <property type="molecule type" value="Genomic_DNA"/>
</dbReference>
<dbReference type="AlphaFoldDB" id="A0AAW0CXE8"/>
<evidence type="ECO:0000256" key="1">
    <source>
        <dbReference type="SAM" id="SignalP"/>
    </source>
</evidence>
<name>A0AAW0CXE8_9AGAR</name>
<dbReference type="Proteomes" id="UP001362999">
    <property type="component" value="Unassembled WGS sequence"/>
</dbReference>
<keyword evidence="1" id="KW-0732">Signal</keyword>
<protein>
    <submittedName>
        <fullName evidence="2">Uncharacterized protein</fullName>
    </submittedName>
</protein>
<gene>
    <name evidence="2" type="ORF">R3P38DRAFT_2892408</name>
</gene>
<feature type="signal peptide" evidence="1">
    <location>
        <begin position="1"/>
        <end position="26"/>
    </location>
</feature>
<evidence type="ECO:0000313" key="3">
    <source>
        <dbReference type="Proteomes" id="UP001362999"/>
    </source>
</evidence>
<sequence>MYPSPMIPQVTPRSFILLLCTTPTLSTLMVNAPSSPQSATTTTITWTSNASDPYNMAFAIANNVDPTLNQLVIELPLVRAGDQYTLEFVNITNISQIFAMSPDFSIAAAPAGVSSSSLTATISIVPSSAIAASTGMSLSMGGGNPSSAGIPSAV</sequence>
<keyword evidence="3" id="KW-1185">Reference proteome</keyword>
<organism evidence="2 3">
    <name type="scientific">Favolaschia claudopus</name>
    <dbReference type="NCBI Taxonomy" id="2862362"/>
    <lineage>
        <taxon>Eukaryota</taxon>
        <taxon>Fungi</taxon>
        <taxon>Dikarya</taxon>
        <taxon>Basidiomycota</taxon>
        <taxon>Agaricomycotina</taxon>
        <taxon>Agaricomycetes</taxon>
        <taxon>Agaricomycetidae</taxon>
        <taxon>Agaricales</taxon>
        <taxon>Marasmiineae</taxon>
        <taxon>Mycenaceae</taxon>
        <taxon>Favolaschia</taxon>
    </lineage>
</organism>
<comment type="caution">
    <text evidence="2">The sequence shown here is derived from an EMBL/GenBank/DDBJ whole genome shotgun (WGS) entry which is preliminary data.</text>
</comment>
<evidence type="ECO:0000313" key="2">
    <source>
        <dbReference type="EMBL" id="KAK7042852.1"/>
    </source>
</evidence>
<proteinExistence type="predicted"/>
<reference evidence="2 3" key="1">
    <citation type="journal article" date="2024" name="J Genomics">
        <title>Draft genome sequencing and assembly of Favolaschia claudopus CIRM-BRFM 2984 isolated from oak limbs.</title>
        <authorList>
            <person name="Navarro D."/>
            <person name="Drula E."/>
            <person name="Chaduli D."/>
            <person name="Cazenave R."/>
            <person name="Ahrendt S."/>
            <person name="Wang J."/>
            <person name="Lipzen A."/>
            <person name="Daum C."/>
            <person name="Barry K."/>
            <person name="Grigoriev I.V."/>
            <person name="Favel A."/>
            <person name="Rosso M.N."/>
            <person name="Martin F."/>
        </authorList>
    </citation>
    <scope>NUCLEOTIDE SEQUENCE [LARGE SCALE GENOMIC DNA]</scope>
    <source>
        <strain evidence="2 3">CIRM-BRFM 2984</strain>
    </source>
</reference>
<feature type="chain" id="PRO_5043631513" evidence="1">
    <location>
        <begin position="27"/>
        <end position="154"/>
    </location>
</feature>